<dbReference type="PANTHER" id="PTHR32182:SF0">
    <property type="entry name" value="DNA REPLICATION AND REPAIR PROTEIN RECF"/>
    <property type="match status" value="1"/>
</dbReference>
<organism evidence="2 3">
    <name type="scientific">Aquabacterium olei</name>
    <dbReference type="NCBI Taxonomy" id="1296669"/>
    <lineage>
        <taxon>Bacteria</taxon>
        <taxon>Pseudomonadati</taxon>
        <taxon>Pseudomonadota</taxon>
        <taxon>Betaproteobacteria</taxon>
        <taxon>Burkholderiales</taxon>
        <taxon>Aquabacterium</taxon>
    </lineage>
</organism>
<dbReference type="Gene3D" id="3.40.50.300">
    <property type="entry name" value="P-loop containing nucleotide triphosphate hydrolases"/>
    <property type="match status" value="2"/>
</dbReference>
<dbReference type="SUPFAM" id="SSF52540">
    <property type="entry name" value="P-loop containing nucleoside triphosphate hydrolases"/>
    <property type="match status" value="1"/>
</dbReference>
<dbReference type="GO" id="GO:0000731">
    <property type="term" value="P:DNA synthesis involved in DNA repair"/>
    <property type="evidence" value="ECO:0007669"/>
    <property type="project" value="TreeGrafter"/>
</dbReference>
<name>A0A2U8FWV7_9BURK</name>
<dbReference type="OrthoDB" id="174137at2"/>
<evidence type="ECO:0000313" key="3">
    <source>
        <dbReference type="Proteomes" id="UP000244892"/>
    </source>
</evidence>
<dbReference type="Proteomes" id="UP000244892">
    <property type="component" value="Chromosome"/>
</dbReference>
<gene>
    <name evidence="2" type="ORF">DEH84_15780</name>
</gene>
<dbReference type="KEGG" id="aon:DEH84_15780"/>
<dbReference type="Pfam" id="PF13555">
    <property type="entry name" value="AAA_29"/>
    <property type="match status" value="1"/>
</dbReference>
<keyword evidence="1" id="KW-0175">Coiled coil</keyword>
<feature type="coiled-coil region" evidence="1">
    <location>
        <begin position="352"/>
        <end position="393"/>
    </location>
</feature>
<dbReference type="InterPro" id="IPR027417">
    <property type="entry name" value="P-loop_NTPase"/>
</dbReference>
<dbReference type="GO" id="GO:0006302">
    <property type="term" value="P:double-strand break repair"/>
    <property type="evidence" value="ECO:0007669"/>
    <property type="project" value="TreeGrafter"/>
</dbReference>
<accession>A0A2U8FWV7</accession>
<proteinExistence type="predicted"/>
<evidence type="ECO:0000256" key="1">
    <source>
        <dbReference type="SAM" id="Coils"/>
    </source>
</evidence>
<protein>
    <submittedName>
        <fullName evidence="2">AAA family ATPase</fullName>
    </submittedName>
</protein>
<reference evidence="2 3" key="1">
    <citation type="submission" date="2018-05" db="EMBL/GenBank/DDBJ databases">
        <title>complete genome sequence of Aquabacterium olei NBRC 110486.</title>
        <authorList>
            <person name="Tang B."/>
            <person name="Chang J."/>
            <person name="Zhang L."/>
            <person name="Yang H."/>
        </authorList>
    </citation>
    <scope>NUCLEOTIDE SEQUENCE [LARGE SCALE GENOMIC DNA]</scope>
    <source>
        <strain evidence="2 3">NBRC 110486</strain>
    </source>
</reference>
<feature type="coiled-coil region" evidence="1">
    <location>
        <begin position="195"/>
        <end position="232"/>
    </location>
</feature>
<dbReference type="AlphaFoldDB" id="A0A2U8FWV7"/>
<dbReference type="RefSeq" id="WP_109037707.1">
    <property type="nucleotide sequence ID" value="NZ_CP029210.1"/>
</dbReference>
<evidence type="ECO:0000313" key="2">
    <source>
        <dbReference type="EMBL" id="AWI54716.1"/>
    </source>
</evidence>
<sequence length="941" mass="106238">MFHLQSLELLHWDYCQRLTLPLDGAIITVAGPNGSGKTTLLDAMRTLLGLDCSGGRNYKTYARHANADSAWLRATVDNRPRNRQSSNRPFARCLLYSDVVTLVCRIDRNGGDWTRRYLMVEGDVSIEQLIERGSSGDRDWLGIDNWRKRLEGAGLSRAIAKVLALEQGQTDRLCEYSPRELLRLVFDVFGDQEVLDRYDEARNHQKQLLQEVEAAERELSHGKAQRAELESRVNLFRQYELKCHERETLATEVVPVLSSHETRKSLATKLRDLHRQRLQSSADRRAHGQVKAELLQRLQDQTDAAARVEAIEAQVRTARRLQEEARDAERPTEALVKRADELAGLAVVEGDADKLTLRIAELSEHKQKLSAQWQRLKDQRDDAQRAYDALKGQRQAPPPPDVSRFTRTLTEAGIAHHLIADIIEITDEKWRAAAEGVLRGSRWVVVLANPRQEAQAMSLAEKERYRHYIVADAEDAPAKPDADSLLAVLKFSAPAPRWLLRQLENIQRVASTEAGVKLKGEWITPEAYHRDGRGGRSVWVDPGQHQFGASAVAARRASIEARLAQLDEDMTRVVRDQAFFDRQLQDARKATQGFTAAAELAEREAEFSEARRQLPMLKQARQEAGERWQQAEAQLKRAVVEQTNAQHAYRQAQERLAHIEQRSAQHEREWQVRFDDVMAQAVMAREVKLSLPAAWRRPARIADMQAHYGNATQARLRAEAVERELNEGQWETDGTVIEQLTLMNANVLRQEDELGQRKASNVAAGIAVDNARARYTDVLKATVRRYRKNIIELGQLAGVEVNAELPHLDGDDSVLRQAELRVHFNFDGKGAIGLNDGEASGGQQVIKSLILLVGLMKDDETPGGFVFIDEPFAHLDVRNIQLVGHFLRSTRAQYVLTTPITHNVEVFEPADITLVTAKKPKGARWAPPIGVLQRRIPADVY</sequence>
<dbReference type="EMBL" id="CP029210">
    <property type="protein sequence ID" value="AWI54716.1"/>
    <property type="molecule type" value="Genomic_DNA"/>
</dbReference>
<dbReference type="PANTHER" id="PTHR32182">
    <property type="entry name" value="DNA REPLICATION AND REPAIR PROTEIN RECF"/>
    <property type="match status" value="1"/>
</dbReference>
<keyword evidence="3" id="KW-1185">Reference proteome</keyword>
<feature type="coiled-coil region" evidence="1">
    <location>
        <begin position="642"/>
        <end position="669"/>
    </location>
</feature>